<reference evidence="12" key="1">
    <citation type="submission" date="2023-06" db="EMBL/GenBank/DDBJ databases">
        <authorList>
            <consortium name="Lawrence Berkeley National Laboratory"/>
            <person name="Ahrendt S."/>
            <person name="Sahu N."/>
            <person name="Indic B."/>
            <person name="Wong-Bajracharya J."/>
            <person name="Merenyi Z."/>
            <person name="Ke H.-M."/>
            <person name="Monk M."/>
            <person name="Kocsube S."/>
            <person name="Drula E."/>
            <person name="Lipzen A."/>
            <person name="Balint B."/>
            <person name="Henrissat B."/>
            <person name="Andreopoulos B."/>
            <person name="Martin F.M."/>
            <person name="Harder C.B."/>
            <person name="Rigling D."/>
            <person name="Ford K.L."/>
            <person name="Foster G.D."/>
            <person name="Pangilinan J."/>
            <person name="Papanicolaou A."/>
            <person name="Barry K."/>
            <person name="LaButti K."/>
            <person name="Viragh M."/>
            <person name="Koriabine M."/>
            <person name="Yan M."/>
            <person name="Riley R."/>
            <person name="Champramary S."/>
            <person name="Plett K.L."/>
            <person name="Tsai I.J."/>
            <person name="Slot J."/>
            <person name="Sipos G."/>
            <person name="Plett J."/>
            <person name="Nagy L.G."/>
            <person name="Grigoriev I.V."/>
        </authorList>
    </citation>
    <scope>NUCLEOTIDE SEQUENCE</scope>
    <source>
        <strain evidence="12">ICMP 16352</strain>
    </source>
</reference>
<feature type="region of interest" description="Disordered" evidence="9">
    <location>
        <begin position="673"/>
        <end position="694"/>
    </location>
</feature>
<evidence type="ECO:0000256" key="8">
    <source>
        <dbReference type="ARBA" id="ARBA00023136"/>
    </source>
</evidence>
<evidence type="ECO:0000256" key="9">
    <source>
        <dbReference type="SAM" id="MobiDB-lite"/>
    </source>
</evidence>
<dbReference type="InterPro" id="IPR043926">
    <property type="entry name" value="ABCG_dom"/>
</dbReference>
<dbReference type="GO" id="GO:0005524">
    <property type="term" value="F:ATP binding"/>
    <property type="evidence" value="ECO:0007669"/>
    <property type="project" value="UniProtKB-KW"/>
</dbReference>
<feature type="domain" description="ABC transporter" evidence="11">
    <location>
        <begin position="704"/>
        <end position="923"/>
    </location>
</feature>
<keyword evidence="8 10" id="KW-0472">Membrane</keyword>
<dbReference type="GO" id="GO:0140359">
    <property type="term" value="F:ABC-type transporter activity"/>
    <property type="evidence" value="ECO:0007669"/>
    <property type="project" value="InterPro"/>
</dbReference>
<feature type="transmembrane region" description="Helical" evidence="10">
    <location>
        <begin position="464"/>
        <end position="485"/>
    </location>
</feature>
<feature type="transmembrane region" description="Helical" evidence="10">
    <location>
        <begin position="1111"/>
        <end position="1133"/>
    </location>
</feature>
<dbReference type="GO" id="GO:0016887">
    <property type="term" value="F:ATP hydrolysis activity"/>
    <property type="evidence" value="ECO:0007669"/>
    <property type="project" value="InterPro"/>
</dbReference>
<dbReference type="CDD" id="cd03232">
    <property type="entry name" value="ABCG_PDR_domain2"/>
    <property type="match status" value="1"/>
</dbReference>
<evidence type="ECO:0000256" key="3">
    <source>
        <dbReference type="ARBA" id="ARBA00022448"/>
    </source>
</evidence>
<accession>A0AA39UJK4</accession>
<dbReference type="Proteomes" id="UP001175227">
    <property type="component" value="Unassembled WGS sequence"/>
</dbReference>
<feature type="transmembrane region" description="Helical" evidence="10">
    <location>
        <begin position="430"/>
        <end position="458"/>
    </location>
</feature>
<dbReference type="Gene3D" id="3.40.50.300">
    <property type="entry name" value="P-loop containing nucleotide triphosphate hydrolases"/>
    <property type="match status" value="2"/>
</dbReference>
<dbReference type="SUPFAM" id="SSF52540">
    <property type="entry name" value="P-loop containing nucleoside triphosphate hydrolases"/>
    <property type="match status" value="2"/>
</dbReference>
<dbReference type="InterPro" id="IPR010929">
    <property type="entry name" value="PDR_CDR_ABC"/>
</dbReference>
<dbReference type="PROSITE" id="PS50893">
    <property type="entry name" value="ABC_TRANSPORTER_2"/>
    <property type="match status" value="1"/>
</dbReference>
<comment type="similarity">
    <text evidence="2">Belongs to the ABC transporter superfamily. ABCG family. PDR (TC 3.A.1.205) subfamily.</text>
</comment>
<dbReference type="InterPro" id="IPR003439">
    <property type="entry name" value="ABC_transporter-like_ATP-bd"/>
</dbReference>
<feature type="compositionally biased region" description="Basic and acidic residues" evidence="9">
    <location>
        <begin position="673"/>
        <end position="690"/>
    </location>
</feature>
<proteinExistence type="inferred from homology"/>
<feature type="transmembrane region" description="Helical" evidence="10">
    <location>
        <begin position="614"/>
        <end position="635"/>
    </location>
</feature>
<keyword evidence="5" id="KW-0547">Nucleotide-binding</keyword>
<dbReference type="SMART" id="SM00382">
    <property type="entry name" value="AAA"/>
    <property type="match status" value="2"/>
</dbReference>
<dbReference type="InterPro" id="IPR017871">
    <property type="entry name" value="ABC_transporter-like_CS"/>
</dbReference>
<evidence type="ECO:0000256" key="4">
    <source>
        <dbReference type="ARBA" id="ARBA00022692"/>
    </source>
</evidence>
<keyword evidence="7 10" id="KW-1133">Transmembrane helix</keyword>
<evidence type="ECO:0000313" key="13">
    <source>
        <dbReference type="Proteomes" id="UP001175227"/>
    </source>
</evidence>
<dbReference type="PANTHER" id="PTHR19241">
    <property type="entry name" value="ATP-BINDING CASSETTE TRANSPORTER"/>
    <property type="match status" value="1"/>
</dbReference>
<dbReference type="InterPro" id="IPR013525">
    <property type="entry name" value="ABC2_TM"/>
</dbReference>
<evidence type="ECO:0000259" key="11">
    <source>
        <dbReference type="PROSITE" id="PS50893"/>
    </source>
</evidence>
<dbReference type="Pfam" id="PF00005">
    <property type="entry name" value="ABC_tran"/>
    <property type="match status" value="2"/>
</dbReference>
<dbReference type="Pfam" id="PF19055">
    <property type="entry name" value="ABC2_membrane_7"/>
    <property type="match status" value="1"/>
</dbReference>
<dbReference type="InterPro" id="IPR027417">
    <property type="entry name" value="P-loop_NTPase"/>
</dbReference>
<evidence type="ECO:0000313" key="12">
    <source>
        <dbReference type="EMBL" id="KAK0481485.1"/>
    </source>
</evidence>
<evidence type="ECO:0000256" key="2">
    <source>
        <dbReference type="ARBA" id="ARBA00006012"/>
    </source>
</evidence>
<feature type="transmembrane region" description="Helical" evidence="10">
    <location>
        <begin position="1140"/>
        <end position="1162"/>
    </location>
</feature>
<keyword evidence="3" id="KW-0813">Transport</keyword>
<comment type="subcellular location">
    <subcellularLocation>
        <location evidence="1">Membrane</location>
        <topology evidence="1">Multi-pass membrane protein</topology>
    </subcellularLocation>
</comment>
<evidence type="ECO:0000256" key="10">
    <source>
        <dbReference type="SAM" id="Phobius"/>
    </source>
</evidence>
<keyword evidence="4 10" id="KW-0812">Transmembrane</keyword>
<protein>
    <submittedName>
        <fullName evidence="12">ABC-transporter</fullName>
    </submittedName>
</protein>
<keyword evidence="6" id="KW-0067">ATP-binding</keyword>
<dbReference type="InterPro" id="IPR003593">
    <property type="entry name" value="AAA+_ATPase"/>
</dbReference>
<dbReference type="EMBL" id="JAUEPR010000008">
    <property type="protein sequence ID" value="KAK0481485.1"/>
    <property type="molecule type" value="Genomic_DNA"/>
</dbReference>
<evidence type="ECO:0000256" key="7">
    <source>
        <dbReference type="ARBA" id="ARBA00022989"/>
    </source>
</evidence>
<gene>
    <name evidence="12" type="ORF">IW261DRAFT_1550621</name>
</gene>
<name>A0AA39UJK4_9AGAR</name>
<feature type="transmembrane region" description="Helical" evidence="10">
    <location>
        <begin position="389"/>
        <end position="409"/>
    </location>
</feature>
<dbReference type="PROSITE" id="PS00211">
    <property type="entry name" value="ABC_TRANSPORTER_1"/>
    <property type="match status" value="1"/>
</dbReference>
<feature type="transmembrane region" description="Helical" evidence="10">
    <location>
        <begin position="1263"/>
        <end position="1284"/>
    </location>
</feature>
<dbReference type="InterPro" id="IPR034003">
    <property type="entry name" value="ABCG_PDR_2"/>
</dbReference>
<sequence length="1289" mass="142892">MSSSFLHPGGSPADGATLNDPETQPPSRDEIDTHVDVDRAEQEFNALSRQLTIRSDGGGENSKWKTTSVKDVEKGVCEAINEESRSSGVLKPGEMCLVLGCPGSGCSTFLKTIANSREEYASVSGEVLYAGMSAQEMGKYYKGEVVYNEEDDRHIATLTVAQTLSFALSTKTPGPNGRLPGVTQIQDTFLRMLNISHTKQTLVGDEFVRGVSGGERKRVSIAEMMATRARVLDKGRQVFFGPPAEARAYFEGLGYKPLPRQSTPDYLTGCTDPNERQFAPGRSARDVPSTPEALEAAFRSSSYATEKADQEAFRDAVMADKKKGVSKKSPYTLGMIGQVRALTVRAFQMRMQDKFQLITSMSLSTILALVIGGAYWSQELTAAGAFTRGGLIFAALLTTCLDAFGELPLQMLGRPILRKQTSYSMYRPSATALANTIADLPFSAVRVLIFNIIVYFMTNLNRSAGGFFTFHLFNYVAYLSMQGFFRTFGLVCKNFDVAFRLGTFFIPNFIEYSGYMLPVPSMQRWLFWIYYINPVSYGTYPAIASSFRPLTLLCNGNYVVPRNAPGMTKYPTELGPNQACTIFGAVSGSDIVRGEDYISAGYGLDSKDIWRRCLLVLIGFMIAFQITQVIALEYFPVGNIHNTMSTCPVNIFAKEDEETKKLNAALREKKAAQAKAKEVDSKEHDVEQINRKPKPDHKKTFTWEKLNYVVPVPGGTRRLLHDVYGYVKPGTLTALMGASGAGKTTYVLVDGRPLTSDFARGTAYAEQMDVHEGTATVREAMRFSAYLRQPAEVPESEKDAYVEEIIELLELQDLSEALVFSLGVEARKRLTIGVELASKPELLLFLDEPTSGLDGQSAWNLVRFLRKLADQGQAILCTIHQPSALLFESFDRLLLLETGGETVYFGDIGADSHIIRNYFSRHGALCPANVNPAEFMLDAIGAGVSPRNSEYQTVRAEIDAIKAAALATPDTDTKRLSTYATTFLYQLRMVVKRNNLALWRSPDYIFTRLFVVAFISLFVSLSFLQLGNSVLSGSPILPAVIMAQIEPLFIANRRIFIRESSSRIYSPYVFAIGQLIGELPYNILCGIVYWVLMVYPTGFGNGSAGLNGTGFQLLVILFFMAFGVSLGQLVAAISPSVQVAVLFNPFISLVLITFCGVTIPYATMIKFWRSWMYDISPYTWGIAAMVSTELHGLDIRCKSDEFSVFNPPSGETCYSWANDFVTSFTGYLDNPNATESCRYCQYSVGDEFYTPLNMNYSDRWRNAFILFAFFVFNVLATIVASRFLRYAKR</sequence>
<dbReference type="GO" id="GO:0016020">
    <property type="term" value="C:membrane"/>
    <property type="evidence" value="ECO:0007669"/>
    <property type="project" value="UniProtKB-SubCell"/>
</dbReference>
<comment type="caution">
    <text evidence="12">The sequence shown here is derived from an EMBL/GenBank/DDBJ whole genome shotgun (WGS) entry which is preliminary data.</text>
</comment>
<feature type="transmembrane region" description="Helical" evidence="10">
    <location>
        <begin position="1005"/>
        <end position="1024"/>
    </location>
</feature>
<feature type="region of interest" description="Disordered" evidence="9">
    <location>
        <begin position="1"/>
        <end position="34"/>
    </location>
</feature>
<dbReference type="Pfam" id="PF01061">
    <property type="entry name" value="ABC2_membrane"/>
    <property type="match status" value="2"/>
</dbReference>
<dbReference type="FunFam" id="3.40.50.300:FF:000054">
    <property type="entry name" value="ABC multidrug transporter atrF"/>
    <property type="match status" value="1"/>
</dbReference>
<feature type="transmembrane region" description="Helical" evidence="10">
    <location>
        <begin position="355"/>
        <end position="377"/>
    </location>
</feature>
<keyword evidence="13" id="KW-1185">Reference proteome</keyword>
<organism evidence="12 13">
    <name type="scientific">Armillaria novae-zelandiae</name>
    <dbReference type="NCBI Taxonomy" id="153914"/>
    <lineage>
        <taxon>Eukaryota</taxon>
        <taxon>Fungi</taxon>
        <taxon>Dikarya</taxon>
        <taxon>Basidiomycota</taxon>
        <taxon>Agaricomycotina</taxon>
        <taxon>Agaricomycetes</taxon>
        <taxon>Agaricomycetidae</taxon>
        <taxon>Agaricales</taxon>
        <taxon>Marasmiineae</taxon>
        <taxon>Physalacriaceae</taxon>
        <taxon>Armillaria</taxon>
    </lineage>
</organism>
<dbReference type="Pfam" id="PF06422">
    <property type="entry name" value="PDR_CDR"/>
    <property type="match status" value="2"/>
</dbReference>
<evidence type="ECO:0000256" key="5">
    <source>
        <dbReference type="ARBA" id="ARBA00022741"/>
    </source>
</evidence>
<evidence type="ECO:0000256" key="1">
    <source>
        <dbReference type="ARBA" id="ARBA00004141"/>
    </source>
</evidence>
<feature type="transmembrane region" description="Helical" evidence="10">
    <location>
        <begin position="1068"/>
        <end position="1091"/>
    </location>
</feature>
<evidence type="ECO:0000256" key="6">
    <source>
        <dbReference type="ARBA" id="ARBA00022840"/>
    </source>
</evidence>